<evidence type="ECO:0008006" key="4">
    <source>
        <dbReference type="Google" id="ProtNLM"/>
    </source>
</evidence>
<sequence length="159" mass="18673">MLRLSPAEARKLGLIVNKKNGRAKKKSRRPDSEVKNEPGKLTIIIYDVPPSLNDWDKWHYMKKAETKKQWEELIGALLSGKRKVKRVFHKPIVRINFYYNIDRDRDKDNMAPKWIMDGLVKAGVLKDDNSKEVDLDWRVDPGTWEWCRTEIVVWEGKGV</sequence>
<dbReference type="Proteomes" id="UP000295063">
    <property type="component" value="Unassembled WGS sequence"/>
</dbReference>
<dbReference type="GO" id="GO:0000287">
    <property type="term" value="F:magnesium ion binding"/>
    <property type="evidence" value="ECO:0007669"/>
    <property type="project" value="InterPro"/>
</dbReference>
<dbReference type="AlphaFoldDB" id="A0A4R1Q604"/>
<name>A0A4R1Q604_9FIRM</name>
<dbReference type="Gene3D" id="3.30.1330.70">
    <property type="entry name" value="Holliday junction resolvase RusA"/>
    <property type="match status" value="1"/>
</dbReference>
<gene>
    <name evidence="2" type="ORF">EV210_101196</name>
</gene>
<dbReference type="OrthoDB" id="2375410at2"/>
<evidence type="ECO:0000313" key="2">
    <source>
        <dbReference type="EMBL" id="TCL39996.1"/>
    </source>
</evidence>
<reference evidence="2 3" key="1">
    <citation type="submission" date="2019-03" db="EMBL/GenBank/DDBJ databases">
        <title>Genomic Encyclopedia of Type Strains, Phase IV (KMG-IV): sequencing the most valuable type-strain genomes for metagenomic binning, comparative biology and taxonomic classification.</title>
        <authorList>
            <person name="Goeker M."/>
        </authorList>
    </citation>
    <scope>NUCLEOTIDE SEQUENCE [LARGE SCALE GENOMIC DNA]</scope>
    <source>
        <strain evidence="2 3">DSM 15969</strain>
    </source>
</reference>
<dbReference type="EMBL" id="SLUI01000001">
    <property type="protein sequence ID" value="TCL39996.1"/>
    <property type="molecule type" value="Genomic_DNA"/>
</dbReference>
<feature type="compositionally biased region" description="Basic residues" evidence="1">
    <location>
        <begin position="19"/>
        <end position="28"/>
    </location>
</feature>
<keyword evidence="3" id="KW-1185">Reference proteome</keyword>
<comment type="caution">
    <text evidence="2">The sequence shown here is derived from an EMBL/GenBank/DDBJ whole genome shotgun (WGS) entry which is preliminary data.</text>
</comment>
<dbReference type="RefSeq" id="WP_132074173.1">
    <property type="nucleotide sequence ID" value="NZ_SLUI01000001.1"/>
</dbReference>
<evidence type="ECO:0000256" key="1">
    <source>
        <dbReference type="SAM" id="MobiDB-lite"/>
    </source>
</evidence>
<evidence type="ECO:0000313" key="3">
    <source>
        <dbReference type="Proteomes" id="UP000295063"/>
    </source>
</evidence>
<proteinExistence type="predicted"/>
<dbReference type="InterPro" id="IPR036614">
    <property type="entry name" value="RusA-like_sf"/>
</dbReference>
<dbReference type="SUPFAM" id="SSF103084">
    <property type="entry name" value="Holliday junction resolvase RusA"/>
    <property type="match status" value="1"/>
</dbReference>
<organism evidence="2 3">
    <name type="scientific">Anaerospora hongkongensis</name>
    <dbReference type="NCBI Taxonomy" id="244830"/>
    <lineage>
        <taxon>Bacteria</taxon>
        <taxon>Bacillati</taxon>
        <taxon>Bacillota</taxon>
        <taxon>Negativicutes</taxon>
        <taxon>Selenomonadales</taxon>
        <taxon>Sporomusaceae</taxon>
        <taxon>Anaerospora</taxon>
    </lineage>
</organism>
<protein>
    <recommendedName>
        <fullName evidence="4">Holliday junction resolvase RusA-like endonuclease</fullName>
    </recommendedName>
</protein>
<dbReference type="GO" id="GO:0006281">
    <property type="term" value="P:DNA repair"/>
    <property type="evidence" value="ECO:0007669"/>
    <property type="project" value="InterPro"/>
</dbReference>
<feature type="region of interest" description="Disordered" evidence="1">
    <location>
        <begin position="15"/>
        <end position="35"/>
    </location>
</feature>
<accession>A0A4R1Q604</accession>
<dbReference type="GO" id="GO:0006310">
    <property type="term" value="P:DNA recombination"/>
    <property type="evidence" value="ECO:0007669"/>
    <property type="project" value="InterPro"/>
</dbReference>